<accession>A0A0A5FXJ7</accession>
<evidence type="ECO:0000313" key="2">
    <source>
        <dbReference type="EMBL" id="KGX84524.1"/>
    </source>
</evidence>
<dbReference type="EMBL" id="AVPF01000054">
    <property type="protein sequence ID" value="KGX84524.1"/>
    <property type="molecule type" value="Genomic_DNA"/>
</dbReference>
<comment type="caution">
    <text evidence="2">The sequence shown here is derived from an EMBL/GenBank/DDBJ whole genome shotgun (WGS) entry which is preliminary data.</text>
</comment>
<keyword evidence="3" id="KW-1185">Reference proteome</keyword>
<keyword evidence="1" id="KW-1133">Transmembrane helix</keyword>
<evidence type="ECO:0000313" key="3">
    <source>
        <dbReference type="Proteomes" id="UP000030403"/>
    </source>
</evidence>
<keyword evidence="1" id="KW-0812">Transmembrane</keyword>
<organism evidence="2 3">
    <name type="scientific">Pontibacillus marinus BH030004 = DSM 16465</name>
    <dbReference type="NCBI Taxonomy" id="1385511"/>
    <lineage>
        <taxon>Bacteria</taxon>
        <taxon>Bacillati</taxon>
        <taxon>Bacillota</taxon>
        <taxon>Bacilli</taxon>
        <taxon>Bacillales</taxon>
        <taxon>Bacillaceae</taxon>
        <taxon>Pontibacillus</taxon>
    </lineage>
</organism>
<reference evidence="2 3" key="1">
    <citation type="submission" date="2013-08" db="EMBL/GenBank/DDBJ databases">
        <authorList>
            <person name="Huang J."/>
            <person name="Wang G."/>
        </authorList>
    </citation>
    <scope>NUCLEOTIDE SEQUENCE [LARGE SCALE GENOMIC DNA]</scope>
    <source>
        <strain evidence="2 3">BH030004</strain>
    </source>
</reference>
<sequence>MSTDEHYTPMVWKVVSLIILIVGILIGLILFISDQRLIAFLFMFIGIVGFLPLLAISQLFEWLLKYRSGAVPEQAASHKSSVEKNTEQKWTLSQAERQLILDYYENQEQSIDDILVSPVPNYVAVIVDGNLDVVMLNGSDVVLLNKMDVEAIPELSRWIEEDILQSES</sequence>
<dbReference type="Proteomes" id="UP000030403">
    <property type="component" value="Unassembled WGS sequence"/>
</dbReference>
<dbReference type="AlphaFoldDB" id="A0A0A5FXJ7"/>
<feature type="transmembrane region" description="Helical" evidence="1">
    <location>
        <begin position="38"/>
        <end position="60"/>
    </location>
</feature>
<evidence type="ECO:0000256" key="1">
    <source>
        <dbReference type="SAM" id="Phobius"/>
    </source>
</evidence>
<protein>
    <submittedName>
        <fullName evidence="2">Uncharacterized protein</fullName>
    </submittedName>
</protein>
<dbReference type="RefSeq" id="WP_027447281.1">
    <property type="nucleotide sequence ID" value="NZ_AULJ01000056.1"/>
</dbReference>
<proteinExistence type="predicted"/>
<gene>
    <name evidence="2" type="ORF">N783_17300</name>
</gene>
<name>A0A0A5FXJ7_9BACI</name>
<keyword evidence="1" id="KW-0472">Membrane</keyword>
<feature type="transmembrane region" description="Helical" evidence="1">
    <location>
        <begin position="12"/>
        <end position="32"/>
    </location>
</feature>